<dbReference type="Pfam" id="PF07731">
    <property type="entry name" value="Cu-oxidase_2"/>
    <property type="match status" value="1"/>
</dbReference>
<keyword evidence="6" id="KW-0946">Virion</keyword>
<dbReference type="GO" id="GO:0016491">
    <property type="term" value="F:oxidoreductase activity"/>
    <property type="evidence" value="ECO:0007669"/>
    <property type="project" value="InterPro"/>
</dbReference>
<proteinExistence type="inferred from homology"/>
<feature type="region of interest" description="Disordered" evidence="2">
    <location>
        <begin position="508"/>
        <end position="528"/>
    </location>
</feature>
<dbReference type="InterPro" id="IPR011706">
    <property type="entry name" value="Cu-oxidase_C"/>
</dbReference>
<evidence type="ECO:0000256" key="2">
    <source>
        <dbReference type="SAM" id="MobiDB-lite"/>
    </source>
</evidence>
<dbReference type="InParanoid" id="A0A1I4ANW0"/>
<name>A0A1I4ANW0_9ACTN</name>
<dbReference type="GO" id="GO:0005507">
    <property type="term" value="F:copper ion binding"/>
    <property type="evidence" value="ECO:0007669"/>
    <property type="project" value="InterPro"/>
</dbReference>
<evidence type="ECO:0000259" key="3">
    <source>
        <dbReference type="Pfam" id="PF00394"/>
    </source>
</evidence>
<dbReference type="FunCoup" id="A0A1I4ANW0">
    <property type="interactions" value="3"/>
</dbReference>
<reference evidence="6 7" key="1">
    <citation type="submission" date="2016-10" db="EMBL/GenBank/DDBJ databases">
        <authorList>
            <person name="de Groot N.N."/>
        </authorList>
    </citation>
    <scope>NUCLEOTIDE SEQUENCE [LARGE SCALE GENOMIC DNA]</scope>
    <source>
        <strain evidence="6 7">DSM 45317</strain>
    </source>
</reference>
<keyword evidence="6" id="KW-0132">Cell division</keyword>
<feature type="domain" description="Plastocyanin-like" evidence="5">
    <location>
        <begin position="84"/>
        <end position="196"/>
    </location>
</feature>
<evidence type="ECO:0000259" key="4">
    <source>
        <dbReference type="Pfam" id="PF07731"/>
    </source>
</evidence>
<dbReference type="RefSeq" id="WP_091321552.1">
    <property type="nucleotide sequence ID" value="NZ_FOSW01000002.1"/>
</dbReference>
<evidence type="ECO:0000313" key="6">
    <source>
        <dbReference type="EMBL" id="SFK57429.1"/>
    </source>
</evidence>
<dbReference type="SUPFAM" id="SSF49503">
    <property type="entry name" value="Cupredoxins"/>
    <property type="match status" value="3"/>
</dbReference>
<sequence>MDSPSLSRRDTLKLSVLGAATLALPVAGVVAAKRASEIAENRIPEPFTVPYQAPPVLAPVRTDPATRTSFYEITQRPFRGQILPGVQTTLFGYNGMVPGPTIRARRNEPSVVRQINTLPEQHPTLGYQPWTSTHLHGAPSLPQFDGYASDISLPGQYKDYRYSNSEDARTLWYHDHCVHHTAENVYSGLAGQYHVIDTLEQSLPIPHGDYELPVSIGDAAFRKDGELLFDNRSESGLMGDVILVNGRPWPLLRVEQRKYRLRILNASVARGYRLRLSTGAPMTVIATDGGLVRTPQPVTELLLGVAERYEVIIDFAGLRAGQRVELRNAGVKNAIDYDHTDKVMAFEVTGPATSTVGNEIPAELNPTPKNMHLTAADAVRTRRLRFRRQGGEWTIDQLTWQDVIDSEFRDVRADPALGDIEVWELQNNSGGWNHPIHLHLVDFRILDRNGRPPRAQELGPKDVVYLGENETIRLVTQFGPNEGRYMIHCHNTVHEDHDMMHQFRVGRDLPQNDPITAAPPQNLPASPL</sequence>
<dbReference type="PANTHER" id="PTHR48267">
    <property type="entry name" value="CUPREDOXIN SUPERFAMILY PROTEIN"/>
    <property type="match status" value="1"/>
</dbReference>
<dbReference type="InterPro" id="IPR001117">
    <property type="entry name" value="Cu-oxidase_2nd"/>
</dbReference>
<keyword evidence="6" id="KW-0167">Capsid protein</keyword>
<dbReference type="EMBL" id="FOSW01000002">
    <property type="protein sequence ID" value="SFK57429.1"/>
    <property type="molecule type" value="Genomic_DNA"/>
</dbReference>
<keyword evidence="7" id="KW-1185">Reference proteome</keyword>
<keyword evidence="6" id="KW-0131">Cell cycle</keyword>
<comment type="similarity">
    <text evidence="1">Belongs to the multicopper oxidase family.</text>
</comment>
<dbReference type="InterPro" id="IPR045087">
    <property type="entry name" value="Cu-oxidase_fam"/>
</dbReference>
<evidence type="ECO:0000259" key="5">
    <source>
        <dbReference type="Pfam" id="PF07732"/>
    </source>
</evidence>
<dbReference type="STRING" id="504800.SAMN04488085_102301"/>
<dbReference type="PANTHER" id="PTHR48267:SF1">
    <property type="entry name" value="BILIRUBIN OXIDASE"/>
    <property type="match status" value="1"/>
</dbReference>
<evidence type="ECO:0000313" key="7">
    <source>
        <dbReference type="Proteomes" id="UP000199152"/>
    </source>
</evidence>
<accession>A0A1I4ANW0</accession>
<dbReference type="AlphaFoldDB" id="A0A1I4ANW0"/>
<dbReference type="InterPro" id="IPR008972">
    <property type="entry name" value="Cupredoxin"/>
</dbReference>
<dbReference type="InterPro" id="IPR006311">
    <property type="entry name" value="TAT_signal"/>
</dbReference>
<feature type="domain" description="Plastocyanin-like" evidence="3">
    <location>
        <begin position="236"/>
        <end position="315"/>
    </location>
</feature>
<evidence type="ECO:0000256" key="1">
    <source>
        <dbReference type="ARBA" id="ARBA00010609"/>
    </source>
</evidence>
<dbReference type="Pfam" id="PF07732">
    <property type="entry name" value="Cu-oxidase_3"/>
    <property type="match status" value="1"/>
</dbReference>
<dbReference type="Pfam" id="PF00394">
    <property type="entry name" value="Cu-oxidase"/>
    <property type="match status" value="1"/>
</dbReference>
<dbReference type="Proteomes" id="UP000199152">
    <property type="component" value="Unassembled WGS sequence"/>
</dbReference>
<dbReference type="GO" id="GO:0051301">
    <property type="term" value="P:cell division"/>
    <property type="evidence" value="ECO:0007669"/>
    <property type="project" value="UniProtKB-KW"/>
</dbReference>
<dbReference type="PROSITE" id="PS51318">
    <property type="entry name" value="TAT"/>
    <property type="match status" value="1"/>
</dbReference>
<protein>
    <submittedName>
        <fullName evidence="6">Multicopper oxidase with three cupredoxin domains (Includes cell division protein FtsP and spore coat protein CotA)</fullName>
    </submittedName>
</protein>
<organism evidence="6 7">
    <name type="scientific">Geodermatophilus ruber</name>
    <dbReference type="NCBI Taxonomy" id="504800"/>
    <lineage>
        <taxon>Bacteria</taxon>
        <taxon>Bacillati</taxon>
        <taxon>Actinomycetota</taxon>
        <taxon>Actinomycetes</taxon>
        <taxon>Geodermatophilales</taxon>
        <taxon>Geodermatophilaceae</taxon>
        <taxon>Geodermatophilus</taxon>
    </lineage>
</organism>
<dbReference type="OrthoDB" id="345021at2"/>
<dbReference type="InterPro" id="IPR011707">
    <property type="entry name" value="Cu-oxidase-like_N"/>
</dbReference>
<gene>
    <name evidence="6" type="ORF">SAMN04488085_102301</name>
</gene>
<feature type="domain" description="Plastocyanin-like" evidence="4">
    <location>
        <begin position="416"/>
        <end position="506"/>
    </location>
</feature>
<dbReference type="Gene3D" id="2.60.40.420">
    <property type="entry name" value="Cupredoxins - blue copper proteins"/>
    <property type="match status" value="3"/>
</dbReference>
<dbReference type="CDD" id="cd13889">
    <property type="entry name" value="CuRO_3_BOD"/>
    <property type="match status" value="1"/>
</dbReference>